<dbReference type="Proteomes" id="UP000005522">
    <property type="component" value="Plasmid megap mpAca1.1"/>
</dbReference>
<dbReference type="KEGG" id="acz:Acaty_m0008"/>
<keyword evidence="1" id="KW-0614">Plasmid</keyword>
<organism evidence="1 2">
    <name type="scientific">Acidithiobacillus caldus (strain ATCC 51756 / DSM 8584 / KU)</name>
    <dbReference type="NCBI Taxonomy" id="637389"/>
    <lineage>
        <taxon>Bacteria</taxon>
        <taxon>Pseudomonadati</taxon>
        <taxon>Pseudomonadota</taxon>
        <taxon>Acidithiobacillia</taxon>
        <taxon>Acidithiobacillales</taxon>
        <taxon>Acidithiobacillaceae</taxon>
        <taxon>Acidithiobacillus</taxon>
    </lineage>
</organism>
<dbReference type="AlphaFoldDB" id="A0A060A2Z2"/>
<dbReference type="RefSeq" id="WP_004868189.1">
    <property type="nucleotide sequence ID" value="NZ_CP005987.1"/>
</dbReference>
<evidence type="ECO:0000313" key="1">
    <source>
        <dbReference type="EMBL" id="AIA56581.1"/>
    </source>
</evidence>
<reference evidence="1 2" key="1">
    <citation type="journal article" date="2009" name="J. Bacteriol.">
        <title>Draft genome sequence of the extremely acidophilic bacterium Acidithiobacillus caldus ATCC 51756 reveals metabolic versatility in the genus Acidithiobacillus.</title>
        <authorList>
            <person name="Valdes J."/>
            <person name="Quatrini R."/>
            <person name="Hallberg K."/>
            <person name="Dopson M."/>
            <person name="Valenzuela P.D."/>
            <person name="Holmes D.S."/>
        </authorList>
    </citation>
    <scope>NUCLEOTIDE SEQUENCE [LARGE SCALE GENOMIC DNA]</scope>
    <source>
        <strain evidence="2">ATCC 51756 / DSM 8584 / KU</strain>
        <plasmid evidence="2">megaPlasmid mpAca1.1</plasmid>
    </source>
</reference>
<proteinExistence type="predicted"/>
<dbReference type="EMBL" id="CP005987">
    <property type="protein sequence ID" value="AIA56581.1"/>
    <property type="molecule type" value="Genomic_DNA"/>
</dbReference>
<name>A0A060A2Z2_ACICK</name>
<sequence length="173" mass="18709">MGNTNYEVAASDCFIHVLADTAERAMEIAQKADPKAEILGAQRMLEDDHCVHYVVIGGNILGFLWGGTGKAGVLRSKDQTVPEACGPILTMGRSFRPATVQDFREFRVCVQGCPLIYSASEAAINAGAGFWNSQLGFTDLEGAQVFSDDELLINNRPKSTGDDARFFRAGAFL</sequence>
<accession>A0A060A2Z2</accession>
<geneLocation type="plasmid" evidence="2">
    <name>megaPlasmid mpAca1.1</name>
</geneLocation>
<gene>
    <name evidence="1" type="ORF">Acaty_m0008</name>
</gene>
<dbReference type="HOGENOM" id="CLU_1544310_0_0_6"/>
<protein>
    <submittedName>
        <fullName evidence="1">Uncharacterized protein</fullName>
    </submittedName>
</protein>
<evidence type="ECO:0000313" key="2">
    <source>
        <dbReference type="Proteomes" id="UP000005522"/>
    </source>
</evidence>